<evidence type="ECO:0000256" key="3">
    <source>
        <dbReference type="ARBA" id="ARBA00022448"/>
    </source>
</evidence>
<feature type="transmembrane region" description="Helical" evidence="8">
    <location>
        <begin position="73"/>
        <end position="91"/>
    </location>
</feature>
<proteinExistence type="inferred from homology"/>
<keyword evidence="6 8" id="KW-1133">Transmembrane helix</keyword>
<dbReference type="AlphaFoldDB" id="A0A844ZSQ9"/>
<evidence type="ECO:0000256" key="1">
    <source>
        <dbReference type="ARBA" id="ARBA00004651"/>
    </source>
</evidence>
<evidence type="ECO:0000256" key="6">
    <source>
        <dbReference type="ARBA" id="ARBA00022989"/>
    </source>
</evidence>
<organism evidence="9 10">
    <name type="scientific">Pontixanthobacter aquaemixtae</name>
    <dbReference type="NCBI Taxonomy" id="1958940"/>
    <lineage>
        <taxon>Bacteria</taxon>
        <taxon>Pseudomonadati</taxon>
        <taxon>Pseudomonadota</taxon>
        <taxon>Alphaproteobacteria</taxon>
        <taxon>Sphingomonadales</taxon>
        <taxon>Erythrobacteraceae</taxon>
        <taxon>Pontixanthobacter</taxon>
    </lineage>
</organism>
<dbReference type="GO" id="GO:0022857">
    <property type="term" value="F:transmembrane transporter activity"/>
    <property type="evidence" value="ECO:0007669"/>
    <property type="project" value="InterPro"/>
</dbReference>
<dbReference type="PANTHER" id="PTHR30047">
    <property type="entry name" value="HIGH-AFFINITY CHOLINE TRANSPORT PROTEIN-RELATED"/>
    <property type="match status" value="1"/>
</dbReference>
<sequence>MTNDSDASIAPPLVELPINTHDQGFYDGLSRAVTVPSKIIVSLLIIWAVVLPIEAGETLNFAKTTIISQFSGWYIYLVAFLSVVAFALAVIPMSGKLRLGAHEESPEFSRFSWFAMLFGAGIGIGMLTYSTGEPLSHFANNPDIIRGAIEPVSQEAVRSASSEQVRQPINRSGQNAWLPFEPWLDPLKHALGRR</sequence>
<keyword evidence="7 8" id="KW-0472">Membrane</keyword>
<reference evidence="9 10" key="1">
    <citation type="submission" date="2019-12" db="EMBL/GenBank/DDBJ databases">
        <title>Genomic-based taxomic classification of the family Erythrobacteraceae.</title>
        <authorList>
            <person name="Xu L."/>
        </authorList>
    </citation>
    <scope>NUCLEOTIDE SEQUENCE [LARGE SCALE GENOMIC DNA]</scope>
    <source>
        <strain evidence="9 10">KCTC 52763</strain>
    </source>
</reference>
<evidence type="ECO:0000256" key="4">
    <source>
        <dbReference type="ARBA" id="ARBA00022475"/>
    </source>
</evidence>
<keyword evidence="10" id="KW-1185">Reference proteome</keyword>
<evidence type="ECO:0000256" key="8">
    <source>
        <dbReference type="SAM" id="Phobius"/>
    </source>
</evidence>
<feature type="transmembrane region" description="Helical" evidence="8">
    <location>
        <begin position="35"/>
        <end position="53"/>
    </location>
</feature>
<dbReference type="OrthoDB" id="9775735at2"/>
<dbReference type="Pfam" id="PF02028">
    <property type="entry name" value="BCCT"/>
    <property type="match status" value="1"/>
</dbReference>
<dbReference type="PANTHER" id="PTHR30047:SF7">
    <property type="entry name" value="HIGH-AFFINITY CHOLINE TRANSPORT PROTEIN"/>
    <property type="match status" value="1"/>
</dbReference>
<protein>
    <submittedName>
        <fullName evidence="9">Uncharacterized protein</fullName>
    </submittedName>
</protein>
<evidence type="ECO:0000256" key="2">
    <source>
        <dbReference type="ARBA" id="ARBA00005658"/>
    </source>
</evidence>
<dbReference type="EMBL" id="WTYX01000001">
    <property type="protein sequence ID" value="MXO90895.1"/>
    <property type="molecule type" value="Genomic_DNA"/>
</dbReference>
<dbReference type="GO" id="GO:0005886">
    <property type="term" value="C:plasma membrane"/>
    <property type="evidence" value="ECO:0007669"/>
    <property type="project" value="UniProtKB-SubCell"/>
</dbReference>
<gene>
    <name evidence="9" type="ORF">GRI41_08685</name>
</gene>
<evidence type="ECO:0000256" key="7">
    <source>
        <dbReference type="ARBA" id="ARBA00023136"/>
    </source>
</evidence>
<dbReference type="InterPro" id="IPR000060">
    <property type="entry name" value="BCCT_transptr"/>
</dbReference>
<comment type="similarity">
    <text evidence="2">Belongs to the BCCT transporter (TC 2.A.15) family.</text>
</comment>
<keyword evidence="3" id="KW-0813">Transport</keyword>
<evidence type="ECO:0000256" key="5">
    <source>
        <dbReference type="ARBA" id="ARBA00022692"/>
    </source>
</evidence>
<name>A0A844ZSQ9_9SPHN</name>
<feature type="transmembrane region" description="Helical" evidence="8">
    <location>
        <begin position="111"/>
        <end position="129"/>
    </location>
</feature>
<evidence type="ECO:0000313" key="9">
    <source>
        <dbReference type="EMBL" id="MXO90895.1"/>
    </source>
</evidence>
<accession>A0A844ZSQ9</accession>
<comment type="subcellular location">
    <subcellularLocation>
        <location evidence="1">Cell membrane</location>
        <topology evidence="1">Multi-pass membrane protein</topology>
    </subcellularLocation>
</comment>
<keyword evidence="4" id="KW-1003">Cell membrane</keyword>
<dbReference type="Proteomes" id="UP000442714">
    <property type="component" value="Unassembled WGS sequence"/>
</dbReference>
<dbReference type="RefSeq" id="WP_160604475.1">
    <property type="nucleotide sequence ID" value="NZ_WTYX01000001.1"/>
</dbReference>
<keyword evidence="5 8" id="KW-0812">Transmembrane</keyword>
<comment type="caution">
    <text evidence="9">The sequence shown here is derived from an EMBL/GenBank/DDBJ whole genome shotgun (WGS) entry which is preliminary data.</text>
</comment>
<evidence type="ECO:0000313" key="10">
    <source>
        <dbReference type="Proteomes" id="UP000442714"/>
    </source>
</evidence>